<sequence length="72" mass="8407">MTLIRCDNGRLLECRTCPRYEWHEPKAHCNTKIQWCLRRHRAVLCRAVNAIEGESILVQRDAAAEAQEKDND</sequence>
<comment type="caution">
    <text evidence="1">The sequence shown here is derived from an EMBL/GenBank/DDBJ whole genome shotgun (WGS) entry which is preliminary data.</text>
</comment>
<accession>A0A0F9LUX8</accession>
<organism evidence="1">
    <name type="scientific">marine sediment metagenome</name>
    <dbReference type="NCBI Taxonomy" id="412755"/>
    <lineage>
        <taxon>unclassified sequences</taxon>
        <taxon>metagenomes</taxon>
        <taxon>ecological metagenomes</taxon>
    </lineage>
</organism>
<evidence type="ECO:0000313" key="1">
    <source>
        <dbReference type="EMBL" id="KKM60877.1"/>
    </source>
</evidence>
<protein>
    <submittedName>
        <fullName evidence="1">Uncharacterized protein</fullName>
    </submittedName>
</protein>
<gene>
    <name evidence="1" type="ORF">LCGC14_1537400</name>
</gene>
<dbReference type="EMBL" id="LAZR01011592">
    <property type="protein sequence ID" value="KKM60877.1"/>
    <property type="molecule type" value="Genomic_DNA"/>
</dbReference>
<proteinExistence type="predicted"/>
<dbReference type="AlphaFoldDB" id="A0A0F9LUX8"/>
<name>A0A0F9LUX8_9ZZZZ</name>
<reference evidence="1" key="1">
    <citation type="journal article" date="2015" name="Nature">
        <title>Complex archaea that bridge the gap between prokaryotes and eukaryotes.</title>
        <authorList>
            <person name="Spang A."/>
            <person name="Saw J.H."/>
            <person name="Jorgensen S.L."/>
            <person name="Zaremba-Niedzwiedzka K."/>
            <person name="Martijn J."/>
            <person name="Lind A.E."/>
            <person name="van Eijk R."/>
            <person name="Schleper C."/>
            <person name="Guy L."/>
            <person name="Ettema T.J."/>
        </authorList>
    </citation>
    <scope>NUCLEOTIDE SEQUENCE</scope>
</reference>